<dbReference type="SMART" id="SM00320">
    <property type="entry name" value="WD40"/>
    <property type="match status" value="7"/>
</dbReference>
<dbReference type="Gene3D" id="2.130.10.10">
    <property type="entry name" value="YVTN repeat-like/Quinoprotein amine dehydrogenase"/>
    <property type="match status" value="2"/>
</dbReference>
<keyword evidence="2 5" id="KW-0547">Nucleotide-binding</keyword>
<evidence type="ECO:0000256" key="1">
    <source>
        <dbReference type="ARBA" id="ARBA00022679"/>
    </source>
</evidence>
<dbReference type="Pfam" id="PF00069">
    <property type="entry name" value="Pkinase"/>
    <property type="match status" value="1"/>
</dbReference>
<dbReference type="GO" id="GO:0005524">
    <property type="term" value="F:ATP binding"/>
    <property type="evidence" value="ECO:0007669"/>
    <property type="project" value="UniProtKB-UniRule"/>
</dbReference>
<dbReference type="Pfam" id="PF00400">
    <property type="entry name" value="WD40"/>
    <property type="match status" value="2"/>
</dbReference>
<evidence type="ECO:0000256" key="3">
    <source>
        <dbReference type="ARBA" id="ARBA00022777"/>
    </source>
</evidence>
<evidence type="ECO:0000256" key="4">
    <source>
        <dbReference type="ARBA" id="ARBA00022840"/>
    </source>
</evidence>
<dbReference type="PROSITE" id="PS00107">
    <property type="entry name" value="PROTEIN_KINASE_ATP"/>
    <property type="match status" value="1"/>
</dbReference>
<dbReference type="InterPro" id="IPR001680">
    <property type="entry name" value="WD40_rpt"/>
</dbReference>
<reference evidence="7" key="1">
    <citation type="submission" date="2023-03" db="EMBL/GenBank/DDBJ databases">
        <title>Actinorhabdospora filicis NBRC 111898.</title>
        <authorList>
            <person name="Ichikawa N."/>
            <person name="Sato H."/>
            <person name="Tonouchi N."/>
        </authorList>
    </citation>
    <scope>NUCLEOTIDE SEQUENCE</scope>
    <source>
        <strain evidence="7">NBRC 111898</strain>
    </source>
</reference>
<gene>
    <name evidence="7" type="ORF">Afil01_29150</name>
</gene>
<evidence type="ECO:0000259" key="6">
    <source>
        <dbReference type="PROSITE" id="PS50011"/>
    </source>
</evidence>
<dbReference type="SUPFAM" id="SSF50969">
    <property type="entry name" value="YVTN repeat-like/Quinoprotein amine dehydrogenase"/>
    <property type="match status" value="1"/>
</dbReference>
<dbReference type="InterPro" id="IPR011009">
    <property type="entry name" value="Kinase-like_dom_sf"/>
</dbReference>
<evidence type="ECO:0000256" key="5">
    <source>
        <dbReference type="PROSITE-ProRule" id="PRU10141"/>
    </source>
</evidence>
<dbReference type="InterPro" id="IPR017441">
    <property type="entry name" value="Protein_kinase_ATP_BS"/>
</dbReference>
<dbReference type="InterPro" id="IPR011659">
    <property type="entry name" value="WD40"/>
</dbReference>
<feature type="binding site" evidence="5">
    <location>
        <position position="44"/>
    </location>
    <ligand>
        <name>ATP</name>
        <dbReference type="ChEBI" id="CHEBI:30616"/>
    </ligand>
</feature>
<dbReference type="PROSITE" id="PS50011">
    <property type="entry name" value="PROTEIN_KINASE_DOM"/>
    <property type="match status" value="1"/>
</dbReference>
<keyword evidence="4 5" id="KW-0067">ATP-binding</keyword>
<dbReference type="InterPro" id="IPR011044">
    <property type="entry name" value="Quino_amine_DH_bsu"/>
</dbReference>
<dbReference type="PANTHER" id="PTHR43289">
    <property type="entry name" value="MITOGEN-ACTIVATED PROTEIN KINASE KINASE KINASE 20-RELATED"/>
    <property type="match status" value="1"/>
</dbReference>
<protein>
    <submittedName>
        <fullName evidence="7">Protein kinase</fullName>
    </submittedName>
</protein>
<organism evidence="7 8">
    <name type="scientific">Actinorhabdospora filicis</name>
    <dbReference type="NCBI Taxonomy" id="1785913"/>
    <lineage>
        <taxon>Bacteria</taxon>
        <taxon>Bacillati</taxon>
        <taxon>Actinomycetota</taxon>
        <taxon>Actinomycetes</taxon>
        <taxon>Micromonosporales</taxon>
        <taxon>Micromonosporaceae</taxon>
        <taxon>Actinorhabdospora</taxon>
    </lineage>
</organism>
<dbReference type="RefSeq" id="WP_285663281.1">
    <property type="nucleotide sequence ID" value="NZ_BSTX01000002.1"/>
</dbReference>
<dbReference type="Gene3D" id="1.10.510.10">
    <property type="entry name" value="Transferase(Phosphotransferase) domain 1"/>
    <property type="match status" value="1"/>
</dbReference>
<keyword evidence="8" id="KW-1185">Reference proteome</keyword>
<dbReference type="Gene3D" id="3.30.200.20">
    <property type="entry name" value="Phosphorylase Kinase, domain 1"/>
    <property type="match status" value="1"/>
</dbReference>
<evidence type="ECO:0000256" key="2">
    <source>
        <dbReference type="ARBA" id="ARBA00022741"/>
    </source>
</evidence>
<name>A0A9W6SKV7_9ACTN</name>
<dbReference type="PANTHER" id="PTHR43289:SF34">
    <property type="entry name" value="SERINE_THREONINE-PROTEIN KINASE YBDM-RELATED"/>
    <property type="match status" value="1"/>
</dbReference>
<keyword evidence="3 7" id="KW-0418">Kinase</keyword>
<dbReference type="Proteomes" id="UP001165079">
    <property type="component" value="Unassembled WGS sequence"/>
</dbReference>
<dbReference type="CDD" id="cd14014">
    <property type="entry name" value="STKc_PknB_like"/>
    <property type="match status" value="1"/>
</dbReference>
<dbReference type="AlphaFoldDB" id="A0A9W6SKV7"/>
<feature type="domain" description="Protein kinase" evidence="6">
    <location>
        <begin position="16"/>
        <end position="273"/>
    </location>
</feature>
<accession>A0A9W6SKV7</accession>
<proteinExistence type="predicted"/>
<evidence type="ECO:0000313" key="7">
    <source>
        <dbReference type="EMBL" id="GLZ78108.1"/>
    </source>
</evidence>
<dbReference type="EMBL" id="BSTX01000002">
    <property type="protein sequence ID" value="GLZ78108.1"/>
    <property type="molecule type" value="Genomic_DNA"/>
</dbReference>
<sequence>MVELGEAGHPRRIGPYRLVRPLGRGEMGRVYLGRARRGRLAAVKILDAGLAADAAFRHRLALEVAAARRVDGFYTARLIDADLGANPPWLAADYVPGPSLQEAVAACGRLPYEAVQAMGLGLAEGLAAIHDRGLPHRDLHPGNVILAEDGPRLTDFALARALDGVHRSTRAPESAGFMPPEQALGYPTGPASDVFSLACVLAFAATGRGPYGHGPAVDVLGRVVGAEPDLSAVPGPLKELLGDCLAKNPAARPALAEILQRLAGPAPGTLEWLPPPVASMVGAHQTAARTGPDNPGRRTLLAAAGTGVLAAIAIPVTIALATRPSARFVPPDDAAADTIRFTPPQTIELDTTEALSSIAFSPDGAILAATVEGGVQLWDAATRKRLTTLDISGTDIIRRIAFGPNGLLGAGYPDMGRAFEALEWDIGTITMWDVATRREYATLSTETEGKVGLFSMEAVAFSPDGTMVAGARDGKDCIGKVPLWNIADKKMIDLLTVGEGEGVDTSAVRSVACSPDGAILAAGYGVELEGGIALWDAASRTPITRLKIESTDAFGVSGLVFSPDGKALFACYGGVALWDLTSHEIITTFVGDAESGYQSIALSPDGTLLAASTIGEDTGGVVTVWSTATAKEIAVMEMGRSVEGALAFSPDGKTLACATDSAKLFPVVQLWTIA</sequence>
<dbReference type="Pfam" id="PF07676">
    <property type="entry name" value="PD40"/>
    <property type="match status" value="1"/>
</dbReference>
<dbReference type="InterPro" id="IPR000719">
    <property type="entry name" value="Prot_kinase_dom"/>
</dbReference>
<evidence type="ECO:0000313" key="8">
    <source>
        <dbReference type="Proteomes" id="UP001165079"/>
    </source>
</evidence>
<dbReference type="SUPFAM" id="SSF56112">
    <property type="entry name" value="Protein kinase-like (PK-like)"/>
    <property type="match status" value="1"/>
</dbReference>
<dbReference type="InterPro" id="IPR015943">
    <property type="entry name" value="WD40/YVTN_repeat-like_dom_sf"/>
</dbReference>
<dbReference type="GO" id="GO:0004674">
    <property type="term" value="F:protein serine/threonine kinase activity"/>
    <property type="evidence" value="ECO:0007669"/>
    <property type="project" value="TreeGrafter"/>
</dbReference>
<comment type="caution">
    <text evidence="7">The sequence shown here is derived from an EMBL/GenBank/DDBJ whole genome shotgun (WGS) entry which is preliminary data.</text>
</comment>
<keyword evidence="1" id="KW-0808">Transferase</keyword>